<evidence type="ECO:0000256" key="1">
    <source>
        <dbReference type="PROSITE-ProRule" id="PRU00068"/>
    </source>
</evidence>
<feature type="non-terminal residue" evidence="3">
    <location>
        <position position="1"/>
    </location>
</feature>
<dbReference type="PANTHER" id="PTHR11905:SF237">
    <property type="entry name" value="MIND-MELD, ISOFORM J"/>
    <property type="match status" value="1"/>
</dbReference>
<evidence type="ECO:0000259" key="2">
    <source>
        <dbReference type="PROSITE" id="PS50214"/>
    </source>
</evidence>
<dbReference type="InterPro" id="IPR001762">
    <property type="entry name" value="Disintegrin_dom"/>
</dbReference>
<accession>A0A232FMF8</accession>
<dbReference type="InterPro" id="IPR036436">
    <property type="entry name" value="Disintegrin_dom_sf"/>
</dbReference>
<sequence length="93" mass="10306">LEVRRLCGNRVIDEGEQCDCGTIEECQNLDPCCDPITCKLTREAECASGPCCKNCRRLQNSRPVKHQMTENSVVINTLSFAGTKRKCDADVAL</sequence>
<evidence type="ECO:0000313" key="4">
    <source>
        <dbReference type="Proteomes" id="UP000215335"/>
    </source>
</evidence>
<organism evidence="3 4">
    <name type="scientific">Trichomalopsis sarcophagae</name>
    <dbReference type="NCBI Taxonomy" id="543379"/>
    <lineage>
        <taxon>Eukaryota</taxon>
        <taxon>Metazoa</taxon>
        <taxon>Ecdysozoa</taxon>
        <taxon>Arthropoda</taxon>
        <taxon>Hexapoda</taxon>
        <taxon>Insecta</taxon>
        <taxon>Pterygota</taxon>
        <taxon>Neoptera</taxon>
        <taxon>Endopterygota</taxon>
        <taxon>Hymenoptera</taxon>
        <taxon>Apocrita</taxon>
        <taxon>Proctotrupomorpha</taxon>
        <taxon>Chalcidoidea</taxon>
        <taxon>Pteromalidae</taxon>
        <taxon>Pteromalinae</taxon>
        <taxon>Trichomalopsis</taxon>
    </lineage>
</organism>
<dbReference type="SMART" id="SM00050">
    <property type="entry name" value="DISIN"/>
    <property type="match status" value="1"/>
</dbReference>
<dbReference type="SUPFAM" id="SSF57552">
    <property type="entry name" value="Blood coagulation inhibitor (disintegrin)"/>
    <property type="match status" value="1"/>
</dbReference>
<dbReference type="Gene3D" id="4.10.70.10">
    <property type="entry name" value="Disintegrin domain"/>
    <property type="match status" value="1"/>
</dbReference>
<dbReference type="Proteomes" id="UP000215335">
    <property type="component" value="Unassembled WGS sequence"/>
</dbReference>
<gene>
    <name evidence="3" type="ORF">TSAR_010214</name>
</gene>
<dbReference type="STRING" id="543379.A0A232FMF8"/>
<proteinExistence type="predicted"/>
<evidence type="ECO:0000313" key="3">
    <source>
        <dbReference type="EMBL" id="OXU31936.1"/>
    </source>
</evidence>
<dbReference type="Pfam" id="PF00200">
    <property type="entry name" value="Disintegrin"/>
    <property type="match status" value="1"/>
</dbReference>
<dbReference type="PANTHER" id="PTHR11905">
    <property type="entry name" value="ADAM A DISINTEGRIN AND METALLOPROTEASE DOMAIN"/>
    <property type="match status" value="1"/>
</dbReference>
<dbReference type="AlphaFoldDB" id="A0A232FMF8"/>
<keyword evidence="4" id="KW-1185">Reference proteome</keyword>
<comment type="caution">
    <text evidence="1">Lacks conserved residue(s) required for the propagation of feature annotation.</text>
</comment>
<feature type="domain" description="Disintegrin" evidence="2">
    <location>
        <begin position="4"/>
        <end position="93"/>
    </location>
</feature>
<protein>
    <recommendedName>
        <fullName evidence="2">Disintegrin domain-containing protein</fullName>
    </recommendedName>
</protein>
<dbReference type="PROSITE" id="PS50214">
    <property type="entry name" value="DISINTEGRIN_2"/>
    <property type="match status" value="1"/>
</dbReference>
<reference evidence="3 4" key="1">
    <citation type="journal article" date="2017" name="Curr. Biol.">
        <title>The Evolution of Venom by Co-option of Single-Copy Genes.</title>
        <authorList>
            <person name="Martinson E.O."/>
            <person name="Mrinalini"/>
            <person name="Kelkar Y.D."/>
            <person name="Chang C.H."/>
            <person name="Werren J.H."/>
        </authorList>
    </citation>
    <scope>NUCLEOTIDE SEQUENCE [LARGE SCALE GENOMIC DNA]</scope>
    <source>
        <strain evidence="3 4">Alberta</strain>
        <tissue evidence="3">Whole body</tissue>
    </source>
</reference>
<comment type="caution">
    <text evidence="3">The sequence shown here is derived from an EMBL/GenBank/DDBJ whole genome shotgun (WGS) entry which is preliminary data.</text>
</comment>
<dbReference type="EMBL" id="NNAY01000015">
    <property type="protein sequence ID" value="OXU31936.1"/>
    <property type="molecule type" value="Genomic_DNA"/>
</dbReference>
<name>A0A232FMF8_9HYME</name>